<accession>A0AB34HKS0</accession>
<keyword evidence="2" id="KW-0812">Transmembrane</keyword>
<organism evidence="3 4">
    <name type="scientific">Eschrichtius robustus</name>
    <name type="common">California gray whale</name>
    <name type="synonym">Eschrichtius gibbosus</name>
    <dbReference type="NCBI Taxonomy" id="9764"/>
    <lineage>
        <taxon>Eukaryota</taxon>
        <taxon>Metazoa</taxon>
        <taxon>Chordata</taxon>
        <taxon>Craniata</taxon>
        <taxon>Vertebrata</taxon>
        <taxon>Euteleostomi</taxon>
        <taxon>Mammalia</taxon>
        <taxon>Eutheria</taxon>
        <taxon>Laurasiatheria</taxon>
        <taxon>Artiodactyla</taxon>
        <taxon>Whippomorpha</taxon>
        <taxon>Cetacea</taxon>
        <taxon>Mysticeti</taxon>
        <taxon>Eschrichtiidae</taxon>
        <taxon>Eschrichtius</taxon>
    </lineage>
</organism>
<dbReference type="Proteomes" id="UP001159641">
    <property type="component" value="Unassembled WGS sequence"/>
</dbReference>
<gene>
    <name evidence="3" type="ORF">J1605_020645</name>
</gene>
<evidence type="ECO:0000313" key="3">
    <source>
        <dbReference type="EMBL" id="KAJ8791495.1"/>
    </source>
</evidence>
<dbReference type="EMBL" id="JAIQCJ010001213">
    <property type="protein sequence ID" value="KAJ8791495.1"/>
    <property type="molecule type" value="Genomic_DNA"/>
</dbReference>
<dbReference type="InterPro" id="IPR013783">
    <property type="entry name" value="Ig-like_fold"/>
</dbReference>
<comment type="caution">
    <text evidence="3">The sequence shown here is derived from an EMBL/GenBank/DDBJ whole genome shotgun (WGS) entry which is preliminary data.</text>
</comment>
<name>A0AB34HKS0_ESCRO</name>
<feature type="region of interest" description="Disordered" evidence="1">
    <location>
        <begin position="1"/>
        <end position="32"/>
    </location>
</feature>
<keyword evidence="2" id="KW-0472">Membrane</keyword>
<keyword evidence="2" id="KW-1133">Transmembrane helix</keyword>
<dbReference type="Gene3D" id="2.60.40.10">
    <property type="entry name" value="Immunoglobulins"/>
    <property type="match status" value="1"/>
</dbReference>
<feature type="compositionally biased region" description="Basic and acidic residues" evidence="1">
    <location>
        <begin position="1"/>
        <end position="30"/>
    </location>
</feature>
<evidence type="ECO:0000313" key="4">
    <source>
        <dbReference type="Proteomes" id="UP001159641"/>
    </source>
</evidence>
<evidence type="ECO:0000256" key="1">
    <source>
        <dbReference type="SAM" id="MobiDB-lite"/>
    </source>
</evidence>
<reference evidence="3 4" key="1">
    <citation type="submission" date="2022-11" db="EMBL/GenBank/DDBJ databases">
        <title>Whole genome sequence of Eschrichtius robustus ER-17-0199.</title>
        <authorList>
            <person name="Bruniche-Olsen A."/>
            <person name="Black A.N."/>
            <person name="Fields C.J."/>
            <person name="Walden K."/>
            <person name="Dewoody J.A."/>
        </authorList>
    </citation>
    <scope>NUCLEOTIDE SEQUENCE [LARGE SCALE GENOMIC DNA]</scope>
    <source>
        <strain evidence="3">ER-17-0199</strain>
        <tissue evidence="3">Blubber</tissue>
    </source>
</reference>
<evidence type="ECO:0000256" key="2">
    <source>
        <dbReference type="SAM" id="Phobius"/>
    </source>
</evidence>
<sequence length="192" mass="21587">MQDKVTSPEKAEEAKSKASTDPQPYKEDPSRNNSNCCLSSWLRVSAAFWHSPCNHFCCQVQFHGLRDKDEWEQDWPKPVTQNISAEAWGRADCGFTSVSYQQGVLSATIFYEILLGKATLYAVLVSILVLMAMVKKKDSRDHLQKCILSHSLSSPWILLTVFPVCVPQEFLSLHLLSPSYTDICPSLSFPAD</sequence>
<protein>
    <submittedName>
        <fullName evidence="3">Uncharacterized protein</fullName>
    </submittedName>
</protein>
<dbReference type="AlphaFoldDB" id="A0AB34HKS0"/>
<proteinExistence type="predicted"/>
<feature type="transmembrane region" description="Helical" evidence="2">
    <location>
        <begin position="109"/>
        <end position="134"/>
    </location>
</feature>
<keyword evidence="4" id="KW-1185">Reference proteome</keyword>